<dbReference type="KEGG" id="dpx:DAPPUDRAFT_264771"/>
<keyword evidence="3" id="KW-0812">Transmembrane</keyword>
<dbReference type="PhylomeDB" id="E9HSA7"/>
<name>E9HSA7_DAPPU</name>
<dbReference type="InParanoid" id="E9HSA7"/>
<evidence type="ECO:0000256" key="1">
    <source>
        <dbReference type="PROSITE-ProRule" id="PRU00497"/>
    </source>
</evidence>
<dbReference type="OrthoDB" id="6515429at2759"/>
<feature type="transmembrane region" description="Helical" evidence="3">
    <location>
        <begin position="21"/>
        <end position="42"/>
    </location>
</feature>
<sequence>MMQLHLEPNEMKRNRTTYNPWRLTIACFRNIFLVCATAQYYLGYYGPGFTSQYHVRDVLEQVSYGFSHPGQVASHYGDVFVFAYINPVGKEVMVFYTADRRGYSALRPTTCPKKLLLPPPSSSQVYRTRGQKEASASRTKRQVPVYPAALSYTPYTPAYYPVALPAVRHVAP</sequence>
<evidence type="ECO:0000256" key="2">
    <source>
        <dbReference type="SAM" id="MobiDB-lite"/>
    </source>
</evidence>
<dbReference type="AlphaFoldDB" id="E9HSA7"/>
<dbReference type="InterPro" id="IPR000618">
    <property type="entry name" value="Insect_cuticle"/>
</dbReference>
<feature type="region of interest" description="Disordered" evidence="2">
    <location>
        <begin position="118"/>
        <end position="140"/>
    </location>
</feature>
<dbReference type="HOGENOM" id="CLU_1556841_0_0_1"/>
<accession>E9HSA7</accession>
<proteinExistence type="predicted"/>
<dbReference type="Proteomes" id="UP000000305">
    <property type="component" value="Unassembled WGS sequence"/>
</dbReference>
<evidence type="ECO:0000313" key="4">
    <source>
        <dbReference type="EMBL" id="EFX65375.1"/>
    </source>
</evidence>
<evidence type="ECO:0000256" key="3">
    <source>
        <dbReference type="SAM" id="Phobius"/>
    </source>
</evidence>
<dbReference type="PROSITE" id="PS51155">
    <property type="entry name" value="CHIT_BIND_RR_2"/>
    <property type="match status" value="1"/>
</dbReference>
<reference evidence="4 5" key="1">
    <citation type="journal article" date="2011" name="Science">
        <title>The ecoresponsive genome of Daphnia pulex.</title>
        <authorList>
            <person name="Colbourne J.K."/>
            <person name="Pfrender M.E."/>
            <person name="Gilbert D."/>
            <person name="Thomas W.K."/>
            <person name="Tucker A."/>
            <person name="Oakley T.H."/>
            <person name="Tokishita S."/>
            <person name="Aerts A."/>
            <person name="Arnold G.J."/>
            <person name="Basu M.K."/>
            <person name="Bauer D.J."/>
            <person name="Caceres C.E."/>
            <person name="Carmel L."/>
            <person name="Casola C."/>
            <person name="Choi J.H."/>
            <person name="Detter J.C."/>
            <person name="Dong Q."/>
            <person name="Dusheyko S."/>
            <person name="Eads B.D."/>
            <person name="Frohlich T."/>
            <person name="Geiler-Samerotte K.A."/>
            <person name="Gerlach D."/>
            <person name="Hatcher P."/>
            <person name="Jogdeo S."/>
            <person name="Krijgsveld J."/>
            <person name="Kriventseva E.V."/>
            <person name="Kultz D."/>
            <person name="Laforsch C."/>
            <person name="Lindquist E."/>
            <person name="Lopez J."/>
            <person name="Manak J.R."/>
            <person name="Muller J."/>
            <person name="Pangilinan J."/>
            <person name="Patwardhan R.P."/>
            <person name="Pitluck S."/>
            <person name="Pritham E.J."/>
            <person name="Rechtsteiner A."/>
            <person name="Rho M."/>
            <person name="Rogozin I.B."/>
            <person name="Sakarya O."/>
            <person name="Salamov A."/>
            <person name="Schaack S."/>
            <person name="Shapiro H."/>
            <person name="Shiga Y."/>
            <person name="Skalitzky C."/>
            <person name="Smith Z."/>
            <person name="Souvorov A."/>
            <person name="Sung W."/>
            <person name="Tang Z."/>
            <person name="Tsuchiya D."/>
            <person name="Tu H."/>
            <person name="Vos H."/>
            <person name="Wang M."/>
            <person name="Wolf Y.I."/>
            <person name="Yamagata H."/>
            <person name="Yamada T."/>
            <person name="Ye Y."/>
            <person name="Shaw J.R."/>
            <person name="Andrews J."/>
            <person name="Crease T.J."/>
            <person name="Tang H."/>
            <person name="Lucas S.M."/>
            <person name="Robertson H.M."/>
            <person name="Bork P."/>
            <person name="Koonin E.V."/>
            <person name="Zdobnov E.M."/>
            <person name="Grigoriev I.V."/>
            <person name="Lynch M."/>
            <person name="Boore J.L."/>
        </authorList>
    </citation>
    <scope>NUCLEOTIDE SEQUENCE [LARGE SCALE GENOMIC DNA]</scope>
</reference>
<protein>
    <submittedName>
        <fullName evidence="4">Uncharacterized protein</fullName>
    </submittedName>
</protein>
<evidence type="ECO:0000313" key="5">
    <source>
        <dbReference type="Proteomes" id="UP000000305"/>
    </source>
</evidence>
<dbReference type="EMBL" id="GL732747">
    <property type="protein sequence ID" value="EFX65375.1"/>
    <property type="molecule type" value="Genomic_DNA"/>
</dbReference>
<organism evidence="4 5">
    <name type="scientific">Daphnia pulex</name>
    <name type="common">Water flea</name>
    <dbReference type="NCBI Taxonomy" id="6669"/>
    <lineage>
        <taxon>Eukaryota</taxon>
        <taxon>Metazoa</taxon>
        <taxon>Ecdysozoa</taxon>
        <taxon>Arthropoda</taxon>
        <taxon>Crustacea</taxon>
        <taxon>Branchiopoda</taxon>
        <taxon>Diplostraca</taxon>
        <taxon>Cladocera</taxon>
        <taxon>Anomopoda</taxon>
        <taxon>Daphniidae</taxon>
        <taxon>Daphnia</taxon>
    </lineage>
</organism>
<dbReference type="GO" id="GO:0062129">
    <property type="term" value="C:chitin-based extracellular matrix"/>
    <property type="evidence" value="ECO:0000318"/>
    <property type="project" value="GO_Central"/>
</dbReference>
<keyword evidence="3" id="KW-0472">Membrane</keyword>
<keyword evidence="1" id="KW-0193">Cuticle</keyword>
<gene>
    <name evidence="4" type="ORF">DAPPUDRAFT_264771</name>
</gene>
<keyword evidence="3" id="KW-1133">Transmembrane helix</keyword>
<dbReference type="GO" id="GO:0008010">
    <property type="term" value="F:structural constituent of chitin-based larval cuticle"/>
    <property type="evidence" value="ECO:0000318"/>
    <property type="project" value="GO_Central"/>
</dbReference>
<keyword evidence="5" id="KW-1185">Reference proteome</keyword>